<accession>G2RE17</accession>
<dbReference type="HOGENOM" id="CLU_112147_0_0_1"/>
<evidence type="ECO:0000313" key="2">
    <source>
        <dbReference type="EMBL" id="AEO70044.1"/>
    </source>
</evidence>
<dbReference type="AlphaFoldDB" id="G2RE17"/>
<sequence length="214" mass="22901">MCPLSAGSLASGVTCAPACDIPPRQARKRLSVEHLPTLANCVSIPIPYLAIPSTICLTAFKKAYTTKVVKNKLALLLATPSKSSASASKKTPAMPKTPITSKTPSKCIAPSSSFSSSEEEEEEGALREVLYLSYLKSTIYKGKDVDANNNDNDNDEERIPTPAKGKGKGKAKVATPTKKAKKAKKEESKEENKDKDKEEATLGFDLDTLKKGGK</sequence>
<dbReference type="RefSeq" id="XP_003656380.1">
    <property type="nucleotide sequence ID" value="XM_003656332.1"/>
</dbReference>
<proteinExistence type="predicted"/>
<name>G2RE17_THETT</name>
<evidence type="ECO:0000256" key="1">
    <source>
        <dbReference type="SAM" id="MobiDB-lite"/>
    </source>
</evidence>
<feature type="region of interest" description="Disordered" evidence="1">
    <location>
        <begin position="143"/>
        <end position="214"/>
    </location>
</feature>
<dbReference type="KEGG" id="ttt:THITE_115222"/>
<organism evidence="2 3">
    <name type="scientific">Thermothielavioides terrestris (strain ATCC 38088 / NRRL 8126)</name>
    <name type="common">Thielavia terrestris</name>
    <dbReference type="NCBI Taxonomy" id="578455"/>
    <lineage>
        <taxon>Eukaryota</taxon>
        <taxon>Fungi</taxon>
        <taxon>Dikarya</taxon>
        <taxon>Ascomycota</taxon>
        <taxon>Pezizomycotina</taxon>
        <taxon>Sordariomycetes</taxon>
        <taxon>Sordariomycetidae</taxon>
        <taxon>Sordariales</taxon>
        <taxon>Chaetomiaceae</taxon>
        <taxon>Thermothielavioides</taxon>
        <taxon>Thermothielavioides terrestris</taxon>
    </lineage>
</organism>
<keyword evidence="3" id="KW-1185">Reference proteome</keyword>
<evidence type="ECO:0000313" key="3">
    <source>
        <dbReference type="Proteomes" id="UP000008181"/>
    </source>
</evidence>
<reference evidence="2 3" key="1">
    <citation type="journal article" date="2011" name="Nat. Biotechnol.">
        <title>Comparative genomic analysis of the thermophilic biomass-degrading fungi Myceliophthora thermophila and Thielavia terrestris.</title>
        <authorList>
            <person name="Berka R.M."/>
            <person name="Grigoriev I.V."/>
            <person name="Otillar R."/>
            <person name="Salamov A."/>
            <person name="Grimwood J."/>
            <person name="Reid I."/>
            <person name="Ishmael N."/>
            <person name="John T."/>
            <person name="Darmond C."/>
            <person name="Moisan M.-C."/>
            <person name="Henrissat B."/>
            <person name="Coutinho P.M."/>
            <person name="Lombard V."/>
            <person name="Natvig D.O."/>
            <person name="Lindquist E."/>
            <person name="Schmutz J."/>
            <person name="Lucas S."/>
            <person name="Harris P."/>
            <person name="Powlowski J."/>
            <person name="Bellemare A."/>
            <person name="Taylor D."/>
            <person name="Butler G."/>
            <person name="de Vries R.P."/>
            <person name="Allijn I.E."/>
            <person name="van den Brink J."/>
            <person name="Ushinsky S."/>
            <person name="Storms R."/>
            <person name="Powell A.J."/>
            <person name="Paulsen I.T."/>
            <person name="Elbourne L.D.H."/>
            <person name="Baker S.E."/>
            <person name="Magnuson J."/>
            <person name="LaBoissiere S."/>
            <person name="Clutterbuck A.J."/>
            <person name="Martinez D."/>
            <person name="Wogulis M."/>
            <person name="de Leon A.L."/>
            <person name="Rey M.W."/>
            <person name="Tsang A."/>
        </authorList>
    </citation>
    <scope>NUCLEOTIDE SEQUENCE [LARGE SCALE GENOMIC DNA]</scope>
    <source>
        <strain evidence="3">ATCC 38088 / NRRL 8126</strain>
    </source>
</reference>
<feature type="compositionally biased region" description="Low complexity" evidence="1">
    <location>
        <begin position="84"/>
        <end position="93"/>
    </location>
</feature>
<feature type="region of interest" description="Disordered" evidence="1">
    <location>
        <begin position="84"/>
        <end position="121"/>
    </location>
</feature>
<dbReference type="EMBL" id="CP003013">
    <property type="protein sequence ID" value="AEO70044.1"/>
    <property type="molecule type" value="Genomic_DNA"/>
</dbReference>
<feature type="compositionally biased region" description="Basic and acidic residues" evidence="1">
    <location>
        <begin position="184"/>
        <end position="200"/>
    </location>
</feature>
<dbReference type="GeneID" id="11519670"/>
<dbReference type="Proteomes" id="UP000008181">
    <property type="component" value="Chromosome 5"/>
</dbReference>
<gene>
    <name evidence="2" type="ORF">THITE_115222</name>
</gene>
<protein>
    <submittedName>
        <fullName evidence="2">Uncharacterized protein</fullName>
    </submittedName>
</protein>